<dbReference type="GO" id="GO:0032259">
    <property type="term" value="P:methylation"/>
    <property type="evidence" value="ECO:0007669"/>
    <property type="project" value="UniProtKB-KW"/>
</dbReference>
<evidence type="ECO:0000256" key="1">
    <source>
        <dbReference type="ARBA" id="ARBA00022679"/>
    </source>
</evidence>
<dbReference type="EMBL" id="AP019782">
    <property type="protein sequence ID" value="BBL70012.1"/>
    <property type="molecule type" value="Genomic_DNA"/>
</dbReference>
<accession>A0A8D4VM28</accession>
<gene>
    <name evidence="4" type="ORF">MoryE10_06180</name>
</gene>
<dbReference type="PANTHER" id="PTHR43675:SF8">
    <property type="entry name" value="ARSENITE METHYLTRANSFERASE"/>
    <property type="match status" value="1"/>
</dbReference>
<keyword evidence="2" id="KW-0949">S-adenosyl-L-methionine</keyword>
<dbReference type="InterPro" id="IPR025714">
    <property type="entry name" value="Methyltranfer_dom"/>
</dbReference>
<feature type="domain" description="Methyltransferase" evidence="3">
    <location>
        <begin position="67"/>
        <end position="218"/>
    </location>
</feature>
<dbReference type="KEGG" id="moz:MoryE10_06180"/>
<dbReference type="Pfam" id="PF13847">
    <property type="entry name" value="Methyltransf_31"/>
    <property type="match status" value="1"/>
</dbReference>
<proteinExistence type="predicted"/>
<keyword evidence="1" id="KW-0808">Transferase</keyword>
<evidence type="ECO:0000313" key="5">
    <source>
        <dbReference type="Proteomes" id="UP000824988"/>
    </source>
</evidence>
<reference evidence="4" key="1">
    <citation type="submission" date="2019-06" db="EMBL/GenBank/DDBJ databases">
        <title>Complete genome sequence of Methylogaea oryzae strain JCM16910.</title>
        <authorList>
            <person name="Asakawa S."/>
        </authorList>
    </citation>
    <scope>NUCLEOTIDE SEQUENCE</scope>
    <source>
        <strain evidence="4">E10</strain>
    </source>
</reference>
<dbReference type="CDD" id="cd02440">
    <property type="entry name" value="AdoMet_MTases"/>
    <property type="match status" value="1"/>
</dbReference>
<dbReference type="PANTHER" id="PTHR43675">
    <property type="entry name" value="ARSENITE METHYLTRANSFERASE"/>
    <property type="match status" value="1"/>
</dbReference>
<dbReference type="InterPro" id="IPR026669">
    <property type="entry name" value="Arsenite_MeTrfase-like"/>
</dbReference>
<organism evidence="4 5">
    <name type="scientific">Methylogaea oryzae</name>
    <dbReference type="NCBI Taxonomy" id="1295382"/>
    <lineage>
        <taxon>Bacteria</taxon>
        <taxon>Pseudomonadati</taxon>
        <taxon>Pseudomonadota</taxon>
        <taxon>Gammaproteobacteria</taxon>
        <taxon>Methylococcales</taxon>
        <taxon>Methylococcaceae</taxon>
        <taxon>Methylogaea</taxon>
    </lineage>
</organism>
<keyword evidence="5" id="KW-1185">Reference proteome</keyword>
<dbReference type="RefSeq" id="WP_221048172.1">
    <property type="nucleotide sequence ID" value="NZ_AP019782.1"/>
</dbReference>
<evidence type="ECO:0000313" key="4">
    <source>
        <dbReference type="EMBL" id="BBL70012.1"/>
    </source>
</evidence>
<dbReference type="AlphaFoldDB" id="A0A8D4VM28"/>
<evidence type="ECO:0000256" key="2">
    <source>
        <dbReference type="ARBA" id="ARBA00022691"/>
    </source>
</evidence>
<sequence>MLSEHLTRAAIQDYYGKVLASKADLKTSACCTGDAMPEPLRAILAELHPEVKERFYGCGSPIPPLLEGRTVLDLGSGSGRDAYILSKLVGAQGRVIGVDMTEEQLAVANRHIGYHTEKFGYQRPNVRFLQGYIEDLQSLGLADASVDVVVSNCVLNLSPDKGRVFSEIWRVLKPGGELYFSDVFADRRVPAPLARDPVLLGECLGGALYVEDFRRLMAAIGCLDYRITHSARIALNDPEVEAKAGMIGFRSMTVRAFKLDLEDRCEDYGQVAYYLGSIPGHPHAFALDDHHLLKTGQPLLVCGNTAAMLRDTRYGGHFRVEGNMSTHYGLFDCGPPAGGGESFGACC</sequence>
<protein>
    <submittedName>
        <fullName evidence="4">Methyltransferase</fullName>
    </submittedName>
</protein>
<name>A0A8D4VM28_9GAMM</name>
<dbReference type="GO" id="GO:0008168">
    <property type="term" value="F:methyltransferase activity"/>
    <property type="evidence" value="ECO:0007669"/>
    <property type="project" value="UniProtKB-KW"/>
</dbReference>
<dbReference type="Proteomes" id="UP000824988">
    <property type="component" value="Chromosome"/>
</dbReference>
<evidence type="ECO:0000259" key="3">
    <source>
        <dbReference type="Pfam" id="PF13847"/>
    </source>
</evidence>
<keyword evidence="4" id="KW-0489">Methyltransferase</keyword>